<gene>
    <name evidence="2" type="ORF">CCY01nite_05810</name>
</gene>
<dbReference type="Pfam" id="PF20498">
    <property type="entry name" value="DUF6728"/>
    <property type="match status" value="1"/>
</dbReference>
<dbReference type="RefSeq" id="WP_186830874.1">
    <property type="nucleotide sequence ID" value="NZ_BKAU01000001.1"/>
</dbReference>
<keyword evidence="3" id="KW-1185">Reference proteome</keyword>
<dbReference type="EMBL" id="BKAU01000001">
    <property type="protein sequence ID" value="GEP94321.1"/>
    <property type="molecule type" value="Genomic_DNA"/>
</dbReference>
<keyword evidence="1" id="KW-0472">Membrane</keyword>
<reference evidence="2 3" key="1">
    <citation type="submission" date="2019-07" db="EMBL/GenBank/DDBJ databases">
        <title>Whole genome shotgun sequence of Chitinophaga cymbidii NBRC 109752.</title>
        <authorList>
            <person name="Hosoyama A."/>
            <person name="Uohara A."/>
            <person name="Ohji S."/>
            <person name="Ichikawa N."/>
        </authorList>
    </citation>
    <scope>NUCLEOTIDE SEQUENCE [LARGE SCALE GENOMIC DNA]</scope>
    <source>
        <strain evidence="2 3">NBRC 109752</strain>
    </source>
</reference>
<evidence type="ECO:0000313" key="3">
    <source>
        <dbReference type="Proteomes" id="UP000321436"/>
    </source>
</evidence>
<feature type="transmembrane region" description="Helical" evidence="1">
    <location>
        <begin position="36"/>
        <end position="53"/>
    </location>
</feature>
<protein>
    <submittedName>
        <fullName evidence="2">Uncharacterized protein</fullName>
    </submittedName>
</protein>
<keyword evidence="1" id="KW-1133">Transmembrane helix</keyword>
<keyword evidence="1" id="KW-0812">Transmembrane</keyword>
<evidence type="ECO:0000256" key="1">
    <source>
        <dbReference type="SAM" id="Phobius"/>
    </source>
</evidence>
<dbReference type="AlphaFoldDB" id="A0A512RF49"/>
<evidence type="ECO:0000313" key="2">
    <source>
        <dbReference type="EMBL" id="GEP94321.1"/>
    </source>
</evidence>
<dbReference type="InterPro" id="IPR046615">
    <property type="entry name" value="DUF6728"/>
</dbReference>
<dbReference type="Proteomes" id="UP000321436">
    <property type="component" value="Unassembled WGS sequence"/>
</dbReference>
<comment type="caution">
    <text evidence="2">The sequence shown here is derived from an EMBL/GenBank/DDBJ whole genome shotgun (WGS) entry which is preliminary data.</text>
</comment>
<name>A0A512RF49_9BACT</name>
<organism evidence="2 3">
    <name type="scientific">Chitinophaga cymbidii</name>
    <dbReference type="NCBI Taxonomy" id="1096750"/>
    <lineage>
        <taxon>Bacteria</taxon>
        <taxon>Pseudomonadati</taxon>
        <taxon>Bacteroidota</taxon>
        <taxon>Chitinophagia</taxon>
        <taxon>Chitinophagales</taxon>
        <taxon>Chitinophagaceae</taxon>
        <taxon>Chitinophaga</taxon>
    </lineage>
</organism>
<accession>A0A512RF49</accession>
<proteinExistence type="predicted"/>
<sequence>MKSIWRQILQHLYIKKRDPGEVRNTNTKLMHGMNRISIILFVIALIVMLIRLFRH</sequence>